<dbReference type="Proteomes" id="UP000054408">
    <property type="component" value="Unassembled WGS sequence"/>
</dbReference>
<dbReference type="InterPro" id="IPR029787">
    <property type="entry name" value="Nucleotide_cyclase"/>
</dbReference>
<keyword evidence="2" id="KW-1133">Transmembrane helix</keyword>
<keyword evidence="5" id="KW-1185">Reference proteome</keyword>
<dbReference type="EMBL" id="GL349461">
    <property type="protein sequence ID" value="KNC50402.1"/>
    <property type="molecule type" value="Genomic_DNA"/>
</dbReference>
<dbReference type="SUPFAM" id="SSF55073">
    <property type="entry name" value="Nucleotide cyclase"/>
    <property type="match status" value="1"/>
</dbReference>
<feature type="compositionally biased region" description="Low complexity" evidence="1">
    <location>
        <begin position="562"/>
        <end position="584"/>
    </location>
</feature>
<reference evidence="4 5" key="1">
    <citation type="submission" date="2010-05" db="EMBL/GenBank/DDBJ databases">
        <title>The Genome Sequence of Thecamonas trahens ATCC 50062.</title>
        <authorList>
            <consortium name="The Broad Institute Genome Sequencing Platform"/>
            <person name="Russ C."/>
            <person name="Cuomo C."/>
            <person name="Shea T."/>
            <person name="Young S.K."/>
            <person name="Zeng Q."/>
            <person name="Koehrsen M."/>
            <person name="Haas B."/>
            <person name="Borodovsky M."/>
            <person name="Guigo R."/>
            <person name="Alvarado L."/>
            <person name="Berlin A."/>
            <person name="Bochicchio J."/>
            <person name="Borenstein D."/>
            <person name="Chapman S."/>
            <person name="Chen Z."/>
            <person name="Freedman E."/>
            <person name="Gellesch M."/>
            <person name="Goldberg J."/>
            <person name="Griggs A."/>
            <person name="Gujja S."/>
            <person name="Heilman E."/>
            <person name="Heiman D."/>
            <person name="Hepburn T."/>
            <person name="Howarth C."/>
            <person name="Jen D."/>
            <person name="Larson L."/>
            <person name="Mehta T."/>
            <person name="Park D."/>
            <person name="Pearson M."/>
            <person name="Roberts A."/>
            <person name="Saif S."/>
            <person name="Shenoy N."/>
            <person name="Sisk P."/>
            <person name="Stolte C."/>
            <person name="Sykes S."/>
            <person name="Thomson T."/>
            <person name="Walk T."/>
            <person name="White J."/>
            <person name="Yandava C."/>
            <person name="Burger G."/>
            <person name="Gray M.W."/>
            <person name="Holland P.W.H."/>
            <person name="King N."/>
            <person name="Lang F.B.F."/>
            <person name="Roger A.J."/>
            <person name="Ruiz-Trillo I."/>
            <person name="Lander E."/>
            <person name="Nusbaum C."/>
        </authorList>
    </citation>
    <scope>NUCLEOTIDE SEQUENCE [LARGE SCALE GENOMIC DNA]</scope>
    <source>
        <strain evidence="4 5">ATCC 50062</strain>
    </source>
</reference>
<organism evidence="4 5">
    <name type="scientific">Thecamonas trahens ATCC 50062</name>
    <dbReference type="NCBI Taxonomy" id="461836"/>
    <lineage>
        <taxon>Eukaryota</taxon>
        <taxon>Apusozoa</taxon>
        <taxon>Apusomonadida</taxon>
        <taxon>Apusomonadidae</taxon>
        <taxon>Thecamonas</taxon>
    </lineage>
</organism>
<feature type="region of interest" description="Disordered" evidence="1">
    <location>
        <begin position="559"/>
        <end position="637"/>
    </location>
</feature>
<feature type="chain" id="PRO_5005537485" description="Tyrosine-protein kinase ephrin type A/B receptor-like domain-containing protein" evidence="3">
    <location>
        <begin position="24"/>
        <end position="751"/>
    </location>
</feature>
<feature type="transmembrane region" description="Helical" evidence="2">
    <location>
        <begin position="339"/>
        <end position="358"/>
    </location>
</feature>
<dbReference type="RefSeq" id="XP_013756944.1">
    <property type="nucleotide sequence ID" value="XM_013901490.1"/>
</dbReference>
<evidence type="ECO:0008006" key="6">
    <source>
        <dbReference type="Google" id="ProtNLM"/>
    </source>
</evidence>
<evidence type="ECO:0000256" key="2">
    <source>
        <dbReference type="SAM" id="Phobius"/>
    </source>
</evidence>
<dbReference type="GeneID" id="25565960"/>
<evidence type="ECO:0000313" key="5">
    <source>
        <dbReference type="Proteomes" id="UP000054408"/>
    </source>
</evidence>
<dbReference type="Gene3D" id="3.30.70.1230">
    <property type="entry name" value="Nucleotide cyclase"/>
    <property type="match status" value="1"/>
</dbReference>
<name>A0A0L0DDH7_THETB</name>
<proteinExistence type="predicted"/>
<protein>
    <recommendedName>
        <fullName evidence="6">Tyrosine-protein kinase ephrin type A/B receptor-like domain-containing protein</fullName>
    </recommendedName>
</protein>
<evidence type="ECO:0000313" key="4">
    <source>
        <dbReference type="EMBL" id="KNC50402.1"/>
    </source>
</evidence>
<feature type="compositionally biased region" description="Polar residues" evidence="1">
    <location>
        <begin position="598"/>
        <end position="607"/>
    </location>
</feature>
<keyword evidence="2" id="KW-0472">Membrane</keyword>
<keyword evidence="2" id="KW-0812">Transmembrane</keyword>
<evidence type="ECO:0000256" key="3">
    <source>
        <dbReference type="SAM" id="SignalP"/>
    </source>
</evidence>
<feature type="signal peptide" evidence="3">
    <location>
        <begin position="1"/>
        <end position="23"/>
    </location>
</feature>
<keyword evidence="3" id="KW-0732">Signal</keyword>
<feature type="region of interest" description="Disordered" evidence="1">
    <location>
        <begin position="669"/>
        <end position="696"/>
    </location>
</feature>
<gene>
    <name evidence="4" type="ORF">AMSG_06893</name>
</gene>
<dbReference type="AlphaFoldDB" id="A0A0L0DDH7"/>
<feature type="compositionally biased region" description="Low complexity" evidence="1">
    <location>
        <begin position="608"/>
        <end position="624"/>
    </location>
</feature>
<sequence>MLHLARVFALVLVSGMVAMPASGASLLTSTAISANRNWVTCQKNSDGSMQAKAGSFQLRNQICASNGELSAIPSSTTGLVWVDETSSIVFSKTDIDTPFDVGISYYNIDASLKAISFNTNYWKTDNSLDTNTPFGGTATVVDVSDASGTLSGPAVQAMIQAANDNAAMASGRLMIRYEQIGSKCSAGNCKLDSNPTPVVTINYYEVCPTFALANGVVSNSLITSAPFAPVGDALSLACNPGFMLINAGAGNTADADDCGVCFGNGTSCRGCDGVIGSPAVVDECGVCDGTNECLSTSTPFSPPSLAIAAVAGIGAGCILLTALLAAIVILALRARGTKAGVVLAAPGAADILVVVLTLPHSDELQADLQPSEFSAMLDSMVESWEQTITVFGGTAIKRGGRLDMIAAASFGRDASLDALMAALAVHDALLNVDWSAAVLDHPRAAPVRRLEPNLSGHRIPGTIKYLWRGPRTVISILACSPVSEDGTDEVGPICLDKAVAVNSVGQTGHVIVTRLALSTLPAELPSDICVDSGSEIPVMAIGDEALRVTAVGSVTTARKLMSPPSQSTLSASSELDSTTSASASEIASNPEEIPRFGASSQLDSVGYSSATDSSGIVSGSSPGSTCDEPAPSARVNKRNARLRGIAGIGSMGNVAPRKSRLDRVRGLGGRGANVSMPLGHEPEPTSSPPLDVAHDDGSILFGDLSLELDEVEAASSVAPIPALPVSPARRAEARLPSQISIERLQADLGHE</sequence>
<accession>A0A0L0DDH7</accession>
<evidence type="ECO:0000256" key="1">
    <source>
        <dbReference type="SAM" id="MobiDB-lite"/>
    </source>
</evidence>
<feature type="transmembrane region" description="Helical" evidence="2">
    <location>
        <begin position="305"/>
        <end position="332"/>
    </location>
</feature>